<evidence type="ECO:0000256" key="9">
    <source>
        <dbReference type="PROSITE-ProRule" id="PRU00283"/>
    </source>
</evidence>
<dbReference type="GO" id="GO:0008574">
    <property type="term" value="F:plus-end-directed microtubule motor activity"/>
    <property type="evidence" value="ECO:0007669"/>
    <property type="project" value="TreeGrafter"/>
</dbReference>
<feature type="domain" description="Kinesin motor" evidence="12">
    <location>
        <begin position="56"/>
        <end position="474"/>
    </location>
</feature>
<keyword evidence="7 9" id="KW-0505">Motor protein</keyword>
<dbReference type="GO" id="GO:0005634">
    <property type="term" value="C:nucleus"/>
    <property type="evidence" value="ECO:0007669"/>
    <property type="project" value="TreeGrafter"/>
</dbReference>
<feature type="coiled-coil region" evidence="10">
    <location>
        <begin position="1309"/>
        <end position="1399"/>
    </location>
</feature>
<evidence type="ECO:0000259" key="12">
    <source>
        <dbReference type="PROSITE" id="PS50067"/>
    </source>
</evidence>
<feature type="non-terminal residue" evidence="13">
    <location>
        <position position="1743"/>
    </location>
</feature>
<evidence type="ECO:0000256" key="6">
    <source>
        <dbReference type="ARBA" id="ARBA00023054"/>
    </source>
</evidence>
<evidence type="ECO:0000256" key="8">
    <source>
        <dbReference type="ARBA" id="ARBA00023212"/>
    </source>
</evidence>
<dbReference type="SUPFAM" id="SSF52540">
    <property type="entry name" value="P-loop containing nucleoside triphosphate hydrolases"/>
    <property type="match status" value="1"/>
</dbReference>
<dbReference type="Gene3D" id="3.40.850.10">
    <property type="entry name" value="Kinesin motor domain"/>
    <property type="match status" value="1"/>
</dbReference>
<dbReference type="CDD" id="cd21786">
    <property type="entry name" value="RBD_KIF20B"/>
    <property type="match status" value="1"/>
</dbReference>
<comment type="similarity">
    <text evidence="9">Belongs to the TRAFAC class myosin-kinesin ATPase superfamily. Kinesin family.</text>
</comment>
<dbReference type="Proteomes" id="UP000545332">
    <property type="component" value="Unassembled WGS sequence"/>
</dbReference>
<dbReference type="OrthoDB" id="123929at2759"/>
<sequence>MESDWDKEKNFRPSYIASVELPQRTGPVNVEDIKADLSDEFSLVSSSSDISQSKRHIQVCLRVRPFTSLEKENESQDCVSLEDSTSIVLKPPKNSLNRLSEKTAGQLIQKFTFSRVFGPETTQEEFFEGTMKQPVQDFLEGYNRLVFTYGVTNAGKTYTFQGTEDDVGILPRTMDMLFKNIQGKLYTAMDLKPHRCRDYIKLTKDQVREETAIKNSILRLTKEVRGLLHSLAMSVCNTLYFLAGLKELVKESEQSSPSGEHCMKFSVWVSFFEIYNESFYDLLIPISNDKKRKTLRLAQDVKGCSYIKDLQWVQVSDSKEAFRLLKLGLKHQSIASTKLNTTSSRSHSIFTIKVLKIEVLEAPRVTRVNELSLCDLAGSERCTKTRNEGERLKESGNINTSLLTLGKCISALKNSQQSKLQQHIPFRESKLTHFLQGFFSGRGKVYMIVNISQCASAYDETLNVLKFSAIAQKVLVLDSSILPQDQSFGQKSARDLSLGDTRIPITRKRATILWDRSLEDLIEGDDEMEEQQSMSGEETLQKYEENKVVIGKEEYMVCARSILRKSALLSLVEDLKNKLIAEKKEKLMLELKIREEVTQEFTQYFGQREVDFKECLSRERERLEEDSERRLEIFKELVNVILLSFAISKRIYIVFQQGGCSIVQDSCSDLEVIIDSLQNDVIGIKKQAEAAHRCIVSLEDPQEAIGWFEKQLGKTTTELTRIKEELTNKTAELGKTEEELTQKSRGELDIKKNSKEVTKSSQLKECEETVLEVGKKRCFENKPTVEEEPPTKKGTISTTTEQEIFQKNLIPRAKYTSTEIVALKGRTETLESQLAALEEQCKREKTEKEELVKQVASLGFDLSASEERESGLREELQQCQANYQETLSELRKQKAINEEQEEKIVLLHKEIECTNQDIIDKVSQIKTMQSKIDDLCKYCLESHAMDVDLVNLKDVLESQKDESERSQVGPLHMQSQAASTEVVRRDSSFHCSIEGIWEECKKIIKASSQKSQQIQELLQQVENLNKGLADSENDNNQLKIKLSELTNQATLSIKDEALVHQLQEQIRKKTEDSEKWAAEHNRAIAQFEEEASNYKEKIKELEYLLEDLKTKDDNRTKLEQVLNEKESIILNLESTAVVLQEECANSEKKLKELTDQEINLKDQVVQLKSSLEEMKHSLQEKEKNDKEKAQSMEVLSKELSERSALIQSLKKDLQRKDEEYTDLKEKFSDAKRQIQQVQKEVCTMRSEEKSLRNQVNELENIKKQLGGELDIKQRTIQQLKKVTLGTKRRRLNCTFIFKYLDLCTKEKIIEDMRMTLEEQEQTQTEQEQVLEAKLEETNRLISELEEWKQKYRELMYQNKSDQLQKVYKEEKSINANTEESKLQEKLKEYEEKYQTDRKKWVEEKMGLISQVKEAENHRNREMRKFAEDRECHVKQQAEIERLNAQLVEKDSNLQQWREERDKLVEALEIQLRTLASNITQKDKEIAELKQATLKDSRKVSFTFYYPFVLQNTILAPPILSTFGHSDIVLDSSEVSTENGRTSRFPKPEMEIQFTPLQPNKIEVKHQGNTLPVTVKMLNPRRKRKSEEMDEDFVKNENKKNAKSTATNSPSTSNKKMVWSCAKFMPTTHSFKREYSLRKQESASSTKSVGKKEGTLQKIGDFFQGSPAIIHSKAKKLIASINSPKSIESESLKQNEIKSKRAKRKLYSTDISGPLDIPASSVKQKEKESDHLIIKRRLRSKMTK</sequence>
<feature type="compositionally biased region" description="Basic and acidic residues" evidence="11">
    <location>
        <begin position="1722"/>
        <end position="1732"/>
    </location>
</feature>
<dbReference type="PANTHER" id="PTHR47970:SF29">
    <property type="entry name" value="KINESIN FAMILY MEMBER 20B"/>
    <property type="match status" value="1"/>
</dbReference>
<dbReference type="InterPro" id="IPR036961">
    <property type="entry name" value="Kinesin_motor_dom_sf"/>
</dbReference>
<comment type="caution">
    <text evidence="13">The sequence shown here is derived from an EMBL/GenBank/DDBJ whole genome shotgun (WGS) entry which is preliminary data.</text>
</comment>
<keyword evidence="14" id="KW-1185">Reference proteome</keyword>
<dbReference type="GO" id="GO:0072686">
    <property type="term" value="C:mitotic spindle"/>
    <property type="evidence" value="ECO:0007669"/>
    <property type="project" value="TreeGrafter"/>
</dbReference>
<feature type="compositionally biased region" description="Basic residues" evidence="11">
    <location>
        <begin position="1733"/>
        <end position="1743"/>
    </location>
</feature>
<dbReference type="Pfam" id="PF00225">
    <property type="entry name" value="Kinesin"/>
    <property type="match status" value="1"/>
</dbReference>
<reference evidence="13 14" key="1">
    <citation type="submission" date="2019-09" db="EMBL/GenBank/DDBJ databases">
        <title>Bird 10,000 Genomes (B10K) Project - Family phase.</title>
        <authorList>
            <person name="Zhang G."/>
        </authorList>
    </citation>
    <scope>NUCLEOTIDE SEQUENCE [LARGE SCALE GENOMIC DNA]</scope>
    <source>
        <strain evidence="13">B10K-MSB-42743</strain>
        <tissue evidence="13">Heart</tissue>
    </source>
</reference>
<dbReference type="CDD" id="cd01368">
    <property type="entry name" value="KISc_KIF23_like"/>
    <property type="match status" value="1"/>
</dbReference>
<feature type="binding site" evidence="9">
    <location>
        <begin position="150"/>
        <end position="157"/>
    </location>
    <ligand>
        <name>ATP</name>
        <dbReference type="ChEBI" id="CHEBI:30616"/>
    </ligand>
</feature>
<feature type="coiled-coil region" evidence="10">
    <location>
        <begin position="1432"/>
        <end position="1491"/>
    </location>
</feature>
<dbReference type="InterPro" id="IPR027417">
    <property type="entry name" value="P-loop_NTPase"/>
</dbReference>
<evidence type="ECO:0000256" key="7">
    <source>
        <dbReference type="ARBA" id="ARBA00023175"/>
    </source>
</evidence>
<accession>A0A7K4KRQ3</accession>
<evidence type="ECO:0000256" key="5">
    <source>
        <dbReference type="ARBA" id="ARBA00022840"/>
    </source>
</evidence>
<proteinExistence type="inferred from homology"/>
<dbReference type="Gene3D" id="1.10.287.1490">
    <property type="match status" value="1"/>
</dbReference>
<evidence type="ECO:0000256" key="11">
    <source>
        <dbReference type="SAM" id="MobiDB-lite"/>
    </source>
</evidence>
<name>A0A7K4KRQ3_9AVES</name>
<dbReference type="GO" id="GO:0005876">
    <property type="term" value="C:spindle microtubule"/>
    <property type="evidence" value="ECO:0007669"/>
    <property type="project" value="TreeGrafter"/>
</dbReference>
<feature type="region of interest" description="Disordered" evidence="11">
    <location>
        <begin position="1577"/>
        <end position="1614"/>
    </location>
</feature>
<feature type="region of interest" description="Disordered" evidence="11">
    <location>
        <begin position="1716"/>
        <end position="1743"/>
    </location>
</feature>
<keyword evidence="4 9" id="KW-0547">Nucleotide-binding</keyword>
<keyword evidence="8" id="KW-0206">Cytoskeleton</keyword>
<feature type="coiled-coil region" evidence="10">
    <location>
        <begin position="1004"/>
        <end position="1275"/>
    </location>
</feature>
<comment type="subcellular location">
    <subcellularLocation>
        <location evidence="1">Cytoplasm</location>
        <location evidence="1">Cytoskeleton</location>
        <location evidence="1">Spindle</location>
    </subcellularLocation>
</comment>
<dbReference type="PANTHER" id="PTHR47970">
    <property type="entry name" value="KINESIN-LIKE PROTEIN KIF11"/>
    <property type="match status" value="1"/>
</dbReference>
<evidence type="ECO:0000256" key="1">
    <source>
        <dbReference type="ARBA" id="ARBA00004186"/>
    </source>
</evidence>
<evidence type="ECO:0000256" key="4">
    <source>
        <dbReference type="ARBA" id="ARBA00022741"/>
    </source>
</evidence>
<keyword evidence="3" id="KW-0597">Phosphoprotein</keyword>
<dbReference type="PRINTS" id="PR00380">
    <property type="entry name" value="KINESINHEAVY"/>
</dbReference>
<dbReference type="GO" id="GO:0090307">
    <property type="term" value="P:mitotic spindle assembly"/>
    <property type="evidence" value="ECO:0007669"/>
    <property type="project" value="TreeGrafter"/>
</dbReference>
<evidence type="ECO:0000256" key="10">
    <source>
        <dbReference type="SAM" id="Coils"/>
    </source>
</evidence>
<feature type="non-terminal residue" evidence="13">
    <location>
        <position position="1"/>
    </location>
</feature>
<evidence type="ECO:0000256" key="2">
    <source>
        <dbReference type="ARBA" id="ARBA00022490"/>
    </source>
</evidence>
<feature type="coiled-coil region" evidence="10">
    <location>
        <begin position="820"/>
        <end position="917"/>
    </location>
</feature>
<keyword evidence="5 9" id="KW-0067">ATP-binding</keyword>
<evidence type="ECO:0000256" key="3">
    <source>
        <dbReference type="ARBA" id="ARBA00022553"/>
    </source>
</evidence>
<dbReference type="GO" id="GO:0051231">
    <property type="term" value="P:spindle elongation"/>
    <property type="evidence" value="ECO:0007669"/>
    <property type="project" value="TreeGrafter"/>
</dbReference>
<evidence type="ECO:0000313" key="14">
    <source>
        <dbReference type="Proteomes" id="UP000545332"/>
    </source>
</evidence>
<feature type="compositionally biased region" description="Polar residues" evidence="11">
    <location>
        <begin position="1602"/>
        <end position="1614"/>
    </location>
</feature>
<protein>
    <submittedName>
        <fullName evidence="13">KI20B protein</fullName>
    </submittedName>
</protein>
<keyword evidence="6 10" id="KW-0175">Coiled coil</keyword>
<dbReference type="SMART" id="SM00129">
    <property type="entry name" value="KISc"/>
    <property type="match status" value="1"/>
</dbReference>
<dbReference type="PROSITE" id="PS50067">
    <property type="entry name" value="KINESIN_MOTOR_2"/>
    <property type="match status" value="1"/>
</dbReference>
<dbReference type="EMBL" id="VWPX01016816">
    <property type="protein sequence ID" value="NWI19085.1"/>
    <property type="molecule type" value="Genomic_DNA"/>
</dbReference>
<evidence type="ECO:0000313" key="13">
    <source>
        <dbReference type="EMBL" id="NWI19085.1"/>
    </source>
</evidence>
<dbReference type="GO" id="GO:0005524">
    <property type="term" value="F:ATP binding"/>
    <property type="evidence" value="ECO:0007669"/>
    <property type="project" value="UniProtKB-UniRule"/>
</dbReference>
<dbReference type="GO" id="GO:0007018">
    <property type="term" value="P:microtubule-based movement"/>
    <property type="evidence" value="ECO:0007669"/>
    <property type="project" value="InterPro"/>
</dbReference>
<dbReference type="InterPro" id="IPR047149">
    <property type="entry name" value="KIF11-like"/>
</dbReference>
<gene>
    <name evidence="13" type="primary">Kif20b</name>
    <name evidence="13" type="ORF">CRYSOU_R07741</name>
</gene>
<dbReference type="InterPro" id="IPR001752">
    <property type="entry name" value="Kinesin_motor_dom"/>
</dbReference>
<keyword evidence="2" id="KW-0963">Cytoplasm</keyword>
<organism evidence="13 14">
    <name type="scientific">Crypturellus soui</name>
    <dbReference type="NCBI Taxonomy" id="458187"/>
    <lineage>
        <taxon>Eukaryota</taxon>
        <taxon>Metazoa</taxon>
        <taxon>Chordata</taxon>
        <taxon>Craniata</taxon>
        <taxon>Vertebrata</taxon>
        <taxon>Euteleostomi</taxon>
        <taxon>Archelosauria</taxon>
        <taxon>Archosauria</taxon>
        <taxon>Dinosauria</taxon>
        <taxon>Saurischia</taxon>
        <taxon>Theropoda</taxon>
        <taxon>Coelurosauria</taxon>
        <taxon>Aves</taxon>
        <taxon>Palaeognathae</taxon>
        <taxon>Tinamiformes</taxon>
        <taxon>Tinamidae</taxon>
        <taxon>Crypturellus</taxon>
    </lineage>
</organism>
<dbReference type="GO" id="GO:0008017">
    <property type="term" value="F:microtubule binding"/>
    <property type="evidence" value="ECO:0007669"/>
    <property type="project" value="InterPro"/>
</dbReference>